<evidence type="ECO:0000256" key="9">
    <source>
        <dbReference type="ARBA" id="ARBA00023315"/>
    </source>
</evidence>
<dbReference type="Pfam" id="PF21184">
    <property type="entry name" value="HAT1_C_fung"/>
    <property type="match status" value="1"/>
</dbReference>
<dbReference type="GO" id="GO:0042393">
    <property type="term" value="F:histone binding"/>
    <property type="evidence" value="ECO:0007669"/>
    <property type="project" value="InterPro"/>
</dbReference>
<protein>
    <recommendedName>
        <fullName evidence="4">Histone acetyltransferase type B catalytic subunit</fullName>
        <ecNumber evidence="3">2.3.1.48</ecNumber>
    </recommendedName>
</protein>
<dbReference type="GO" id="GO:0006281">
    <property type="term" value="P:DNA repair"/>
    <property type="evidence" value="ECO:0007669"/>
    <property type="project" value="UniProtKB-KW"/>
</dbReference>
<comment type="similarity">
    <text evidence="2">Belongs to the HAT1 family.</text>
</comment>
<evidence type="ECO:0000256" key="3">
    <source>
        <dbReference type="ARBA" id="ARBA00013184"/>
    </source>
</evidence>
<keyword evidence="7" id="KW-0234">DNA repair</keyword>
<sequence length="378" mass="44460">MEDIEAQAREWTTSSTEALKLVLAGREDEAEFSPTFTYPIFGDEELVFGYQGLEFTLKFDSTTLLPLLNVGFSKKLEELVQGNPEDPLVEVLPREELYRDSEKWNQRRLKEREEFKIPGQMVKQFQTEDSTYVIHKVAVKDAIEFHRRLQVFVLLFIEAGSYIEEDDRWDLYVVYDKETNDFCGFCTVYPYFWFKNATTHDSIESYTPLRKRISQFVVLPPYQGKGLGKNLYNAIVDECMTDEKVRQVTVEDPSEAFDDLRDRCDLARVYDQLVEDAQFKAPFDEEYINQLVERTKLTERQAIRCVEMALLHKMEIPSKAYKLQLKRRLYLRNREGLADKTSDEVKELLDGTYRKVIEDYERIMTGVKLDTQPKRVKV</sequence>
<evidence type="ECO:0000256" key="7">
    <source>
        <dbReference type="ARBA" id="ARBA00023204"/>
    </source>
</evidence>
<evidence type="ECO:0000256" key="4">
    <source>
        <dbReference type="ARBA" id="ARBA00021268"/>
    </source>
</evidence>
<dbReference type="GO" id="GO:0000781">
    <property type="term" value="C:chromosome, telomeric region"/>
    <property type="evidence" value="ECO:0007669"/>
    <property type="project" value="GOC"/>
</dbReference>
<keyword evidence="8" id="KW-0539">Nucleus</keyword>
<comment type="subcellular location">
    <subcellularLocation>
        <location evidence="1">Nucleus</location>
    </subcellularLocation>
</comment>
<keyword evidence="5" id="KW-0808">Transferase</keyword>
<evidence type="ECO:0000256" key="2">
    <source>
        <dbReference type="ARBA" id="ARBA00010543"/>
    </source>
</evidence>
<dbReference type="Pfam" id="PF10394">
    <property type="entry name" value="Hat1_N"/>
    <property type="match status" value="1"/>
</dbReference>
<dbReference type="Gene3D" id="3.40.630.30">
    <property type="match status" value="1"/>
</dbReference>
<gene>
    <name evidence="13" type="ORF">GNLVRS02_ARAD1A08030g</name>
</gene>
<keyword evidence="9" id="KW-0012">Acyltransferase</keyword>
<evidence type="ECO:0000313" key="13">
    <source>
        <dbReference type="EMBL" id="CDP33376.1"/>
    </source>
</evidence>
<dbReference type="Gene3D" id="1.10.10.390">
    <property type="match status" value="1"/>
</dbReference>
<dbReference type="InterPro" id="IPR013523">
    <property type="entry name" value="Hist_AcTrfase_HAT1_C"/>
</dbReference>
<name>A0A060T2F8_BLAAD</name>
<accession>A0A060T2F8</accession>
<dbReference type="InterPro" id="IPR017380">
    <property type="entry name" value="Hist_AcTrfase_B-typ_cat-su"/>
</dbReference>
<dbReference type="GO" id="GO:0031509">
    <property type="term" value="P:subtelomeric heterochromatin formation"/>
    <property type="evidence" value="ECO:0007669"/>
    <property type="project" value="InterPro"/>
</dbReference>
<feature type="domain" description="Histone acetyl transferase HAT1 N-terminal" evidence="12">
    <location>
        <begin position="11"/>
        <end position="158"/>
    </location>
</feature>
<dbReference type="CDD" id="cd04301">
    <property type="entry name" value="NAT_SF"/>
    <property type="match status" value="1"/>
</dbReference>
<dbReference type="Gene3D" id="3.90.360.10">
    <property type="entry name" value="Histone acetyl transferase 1 (HAT1), N-terminal domain"/>
    <property type="match status" value="1"/>
</dbReference>
<evidence type="ECO:0000259" key="12">
    <source>
        <dbReference type="Pfam" id="PF10394"/>
    </source>
</evidence>
<evidence type="ECO:0000256" key="1">
    <source>
        <dbReference type="ARBA" id="ARBA00004123"/>
    </source>
</evidence>
<dbReference type="InterPro" id="IPR037113">
    <property type="entry name" value="Hat1_N_sf"/>
</dbReference>
<reference evidence="13" key="1">
    <citation type="submission" date="2014-02" db="EMBL/GenBank/DDBJ databases">
        <authorList>
            <person name="Genoscope - CEA"/>
        </authorList>
    </citation>
    <scope>NUCLEOTIDE SEQUENCE</scope>
    <source>
        <strain evidence="13">LS3</strain>
    </source>
</reference>
<keyword evidence="6" id="KW-0227">DNA damage</keyword>
<dbReference type="EMBL" id="HG937691">
    <property type="protein sequence ID" value="CDP33376.1"/>
    <property type="molecule type" value="Genomic_DNA"/>
</dbReference>
<feature type="domain" description="N-acetyltransferase" evidence="11">
    <location>
        <begin position="168"/>
        <end position="251"/>
    </location>
</feature>
<dbReference type="InterPro" id="IPR019467">
    <property type="entry name" value="Hat1_N"/>
</dbReference>
<organism evidence="13">
    <name type="scientific">Blastobotrys adeninivorans</name>
    <name type="common">Yeast</name>
    <name type="synonym">Arxula adeninivorans</name>
    <dbReference type="NCBI Taxonomy" id="409370"/>
    <lineage>
        <taxon>Eukaryota</taxon>
        <taxon>Fungi</taxon>
        <taxon>Dikarya</taxon>
        <taxon>Ascomycota</taxon>
        <taxon>Saccharomycotina</taxon>
        <taxon>Dipodascomycetes</taxon>
        <taxon>Dipodascales</taxon>
        <taxon>Trichomonascaceae</taxon>
        <taxon>Blastobotrys</taxon>
    </lineage>
</organism>
<evidence type="ECO:0000259" key="11">
    <source>
        <dbReference type="Pfam" id="PF00583"/>
    </source>
</evidence>
<proteinExistence type="inferred from homology"/>
<dbReference type="Pfam" id="PF00583">
    <property type="entry name" value="Acetyltransf_1"/>
    <property type="match status" value="1"/>
</dbReference>
<dbReference type="InterPro" id="IPR000182">
    <property type="entry name" value="GNAT_dom"/>
</dbReference>
<dbReference type="GO" id="GO:0004402">
    <property type="term" value="F:histone acetyltransferase activity"/>
    <property type="evidence" value="ECO:0007669"/>
    <property type="project" value="InterPro"/>
</dbReference>
<evidence type="ECO:0000256" key="10">
    <source>
        <dbReference type="ARBA" id="ARBA00048017"/>
    </source>
</evidence>
<dbReference type="EC" id="2.3.1.48" evidence="3"/>
<evidence type="ECO:0000256" key="6">
    <source>
        <dbReference type="ARBA" id="ARBA00022763"/>
    </source>
</evidence>
<dbReference type="AlphaFoldDB" id="A0A060T2F8"/>
<dbReference type="PhylomeDB" id="A0A060T2F8"/>
<evidence type="ECO:0000256" key="8">
    <source>
        <dbReference type="ARBA" id="ARBA00023242"/>
    </source>
</evidence>
<dbReference type="PANTHER" id="PTHR12046">
    <property type="entry name" value="HISTONE ACETYLTRANSFERASE TYPE B CATALYTIC SUBUNIT"/>
    <property type="match status" value="1"/>
</dbReference>
<evidence type="ECO:0000256" key="5">
    <source>
        <dbReference type="ARBA" id="ARBA00022679"/>
    </source>
</evidence>
<comment type="catalytic activity">
    <reaction evidence="10">
        <text>L-lysyl-[protein] + acetyl-CoA = N(6)-acetyl-L-lysyl-[protein] + CoA + H(+)</text>
        <dbReference type="Rhea" id="RHEA:45948"/>
        <dbReference type="Rhea" id="RHEA-COMP:9752"/>
        <dbReference type="Rhea" id="RHEA-COMP:10731"/>
        <dbReference type="ChEBI" id="CHEBI:15378"/>
        <dbReference type="ChEBI" id="CHEBI:29969"/>
        <dbReference type="ChEBI" id="CHEBI:57287"/>
        <dbReference type="ChEBI" id="CHEBI:57288"/>
        <dbReference type="ChEBI" id="CHEBI:61930"/>
        <dbReference type="EC" id="2.3.1.48"/>
    </reaction>
</comment>
<reference evidence="13" key="2">
    <citation type="submission" date="2014-06" db="EMBL/GenBank/DDBJ databases">
        <title>The complete genome of Blastobotrys (Arxula) adeninivorans LS3 - a yeast of biotechnological interest.</title>
        <authorList>
            <person name="Kunze G."/>
            <person name="Gaillardin C."/>
            <person name="Czernicka M."/>
            <person name="Durrens P."/>
            <person name="Martin T."/>
            <person name="Boer E."/>
            <person name="Gabaldon T."/>
            <person name="Cruz J."/>
            <person name="Talla E."/>
            <person name="Marck C."/>
            <person name="Goffeau A."/>
            <person name="Barbe V."/>
            <person name="Baret P."/>
            <person name="Baronian K."/>
            <person name="Beier S."/>
            <person name="Bleykasten C."/>
            <person name="Bode R."/>
            <person name="Casaregola S."/>
            <person name="Despons L."/>
            <person name="Fairhead C."/>
            <person name="Giersberg M."/>
            <person name="Gierski P."/>
            <person name="Hahnel U."/>
            <person name="Hartmann A."/>
            <person name="Jankowska D."/>
            <person name="Jubin C."/>
            <person name="Jung P."/>
            <person name="Lafontaine I."/>
            <person name="Leh-Louis V."/>
            <person name="Lemaire M."/>
            <person name="Marcet-Houben M."/>
            <person name="Mascher M."/>
            <person name="Morel G."/>
            <person name="Richard G.-F."/>
            <person name="Riechen J."/>
            <person name="Sacerdot C."/>
            <person name="Sarkar A."/>
            <person name="Savel G."/>
            <person name="Schacherer J."/>
            <person name="Sherman D."/>
            <person name="Straub M.-L."/>
            <person name="Stein N."/>
            <person name="Thierry A."/>
            <person name="Trautwein-Schult A."/>
            <person name="Westhof E."/>
            <person name="Worch S."/>
            <person name="Dujon B."/>
            <person name="Souciet J.-L."/>
            <person name="Wincker P."/>
            <person name="Scholz U."/>
            <person name="Neuveglise N."/>
        </authorList>
    </citation>
    <scope>NUCLEOTIDE SEQUENCE</scope>
    <source>
        <strain evidence="13">LS3</strain>
    </source>
</reference>
<dbReference type="GO" id="GO:0005634">
    <property type="term" value="C:nucleus"/>
    <property type="evidence" value="ECO:0007669"/>
    <property type="project" value="UniProtKB-SubCell"/>
</dbReference>
<dbReference type="SUPFAM" id="SSF55729">
    <property type="entry name" value="Acyl-CoA N-acyltransferases (Nat)"/>
    <property type="match status" value="1"/>
</dbReference>
<dbReference type="InterPro" id="IPR016181">
    <property type="entry name" value="Acyl_CoA_acyltransferase"/>
</dbReference>